<dbReference type="Proteomes" id="UP001066276">
    <property type="component" value="Chromosome 6"/>
</dbReference>
<organism evidence="2 3">
    <name type="scientific">Pleurodeles waltl</name>
    <name type="common">Iberian ribbed newt</name>
    <dbReference type="NCBI Taxonomy" id="8319"/>
    <lineage>
        <taxon>Eukaryota</taxon>
        <taxon>Metazoa</taxon>
        <taxon>Chordata</taxon>
        <taxon>Craniata</taxon>
        <taxon>Vertebrata</taxon>
        <taxon>Euteleostomi</taxon>
        <taxon>Amphibia</taxon>
        <taxon>Batrachia</taxon>
        <taxon>Caudata</taxon>
        <taxon>Salamandroidea</taxon>
        <taxon>Salamandridae</taxon>
        <taxon>Pleurodelinae</taxon>
        <taxon>Pleurodeles</taxon>
    </lineage>
</organism>
<dbReference type="EMBL" id="JANPWB010000010">
    <property type="protein sequence ID" value="KAJ1141865.1"/>
    <property type="molecule type" value="Genomic_DNA"/>
</dbReference>
<name>A0AAV7QRV9_PLEWA</name>
<keyword evidence="3" id="KW-1185">Reference proteome</keyword>
<proteinExistence type="predicted"/>
<reference evidence="2" key="1">
    <citation type="journal article" date="2022" name="bioRxiv">
        <title>Sequencing and chromosome-scale assembly of the giantPleurodeles waltlgenome.</title>
        <authorList>
            <person name="Brown T."/>
            <person name="Elewa A."/>
            <person name="Iarovenko S."/>
            <person name="Subramanian E."/>
            <person name="Araus A.J."/>
            <person name="Petzold A."/>
            <person name="Susuki M."/>
            <person name="Suzuki K.-i.T."/>
            <person name="Hayashi T."/>
            <person name="Toyoda A."/>
            <person name="Oliveira C."/>
            <person name="Osipova E."/>
            <person name="Leigh N.D."/>
            <person name="Simon A."/>
            <person name="Yun M.H."/>
        </authorList>
    </citation>
    <scope>NUCLEOTIDE SEQUENCE</scope>
    <source>
        <strain evidence="2">20211129_DDA</strain>
        <tissue evidence="2">Liver</tissue>
    </source>
</reference>
<evidence type="ECO:0000313" key="3">
    <source>
        <dbReference type="Proteomes" id="UP001066276"/>
    </source>
</evidence>
<comment type="caution">
    <text evidence="2">The sequence shown here is derived from an EMBL/GenBank/DDBJ whole genome shotgun (WGS) entry which is preliminary data.</text>
</comment>
<evidence type="ECO:0000313" key="2">
    <source>
        <dbReference type="EMBL" id="KAJ1141865.1"/>
    </source>
</evidence>
<evidence type="ECO:0000256" key="1">
    <source>
        <dbReference type="SAM" id="MobiDB-lite"/>
    </source>
</evidence>
<protein>
    <submittedName>
        <fullName evidence="2">Uncharacterized protein</fullName>
    </submittedName>
</protein>
<feature type="region of interest" description="Disordered" evidence="1">
    <location>
        <begin position="84"/>
        <end position="107"/>
    </location>
</feature>
<accession>A0AAV7QRV9</accession>
<sequence length="107" mass="11835">MLGHLSVLFAYRARAPFTWGCIICFHRVPGELQCPHYLRTLDAWDRACPSHLSRLRCRRESWCESLQGPDLSRAQARCGAEATLGRPAQESLGSTPDSDPGAHLSSA</sequence>
<gene>
    <name evidence="2" type="ORF">NDU88_008193</name>
</gene>
<dbReference type="AlphaFoldDB" id="A0AAV7QRV9"/>